<protein>
    <recommendedName>
        <fullName evidence="4">NmrA-like domain-containing protein</fullName>
    </recommendedName>
</protein>
<dbReference type="CDD" id="cd05251">
    <property type="entry name" value="NmrA_like_SDR_a"/>
    <property type="match status" value="1"/>
</dbReference>
<reference evidence="6" key="1">
    <citation type="journal article" date="2017" name="Genome Biol.">
        <title>Comparative genomics reveals high biological diversity and specific adaptations in the industrially and medically important fungal genus Aspergillus.</title>
        <authorList>
            <person name="de Vries R.P."/>
            <person name="Riley R."/>
            <person name="Wiebenga A."/>
            <person name="Aguilar-Osorio G."/>
            <person name="Amillis S."/>
            <person name="Uchima C.A."/>
            <person name="Anderluh G."/>
            <person name="Asadollahi M."/>
            <person name="Askin M."/>
            <person name="Barry K."/>
            <person name="Battaglia E."/>
            <person name="Bayram O."/>
            <person name="Benocci T."/>
            <person name="Braus-Stromeyer S.A."/>
            <person name="Caldana C."/>
            <person name="Canovas D."/>
            <person name="Cerqueira G.C."/>
            <person name="Chen F."/>
            <person name="Chen W."/>
            <person name="Choi C."/>
            <person name="Clum A."/>
            <person name="Dos Santos R.A."/>
            <person name="Damasio A.R."/>
            <person name="Diallinas G."/>
            <person name="Emri T."/>
            <person name="Fekete E."/>
            <person name="Flipphi M."/>
            <person name="Freyberg S."/>
            <person name="Gallo A."/>
            <person name="Gournas C."/>
            <person name="Habgood R."/>
            <person name="Hainaut M."/>
            <person name="Harispe M.L."/>
            <person name="Henrissat B."/>
            <person name="Hilden K.S."/>
            <person name="Hope R."/>
            <person name="Hossain A."/>
            <person name="Karabika E."/>
            <person name="Karaffa L."/>
            <person name="Karanyi Z."/>
            <person name="Krasevec N."/>
            <person name="Kuo A."/>
            <person name="Kusch H."/>
            <person name="LaButti K."/>
            <person name="Lagendijk E.L."/>
            <person name="Lapidus A."/>
            <person name="Levasseur A."/>
            <person name="Lindquist E."/>
            <person name="Lipzen A."/>
            <person name="Logrieco A.F."/>
            <person name="MacCabe A."/>
            <person name="Maekelae M.R."/>
            <person name="Malavazi I."/>
            <person name="Melin P."/>
            <person name="Meyer V."/>
            <person name="Mielnichuk N."/>
            <person name="Miskei M."/>
            <person name="Molnar A.P."/>
            <person name="Mule G."/>
            <person name="Ngan C.Y."/>
            <person name="Orejas M."/>
            <person name="Orosz E."/>
            <person name="Ouedraogo J.P."/>
            <person name="Overkamp K.M."/>
            <person name="Park H.-S."/>
            <person name="Perrone G."/>
            <person name="Piumi F."/>
            <person name="Punt P.J."/>
            <person name="Ram A.F."/>
            <person name="Ramon A."/>
            <person name="Rauscher S."/>
            <person name="Record E."/>
            <person name="Riano-Pachon D.M."/>
            <person name="Robert V."/>
            <person name="Roehrig J."/>
            <person name="Ruller R."/>
            <person name="Salamov A."/>
            <person name="Salih N.S."/>
            <person name="Samson R.A."/>
            <person name="Sandor E."/>
            <person name="Sanguinetti M."/>
            <person name="Schuetze T."/>
            <person name="Sepcic K."/>
            <person name="Shelest E."/>
            <person name="Sherlock G."/>
            <person name="Sophianopoulou V."/>
            <person name="Squina F.M."/>
            <person name="Sun H."/>
            <person name="Susca A."/>
            <person name="Todd R.B."/>
            <person name="Tsang A."/>
            <person name="Unkles S.E."/>
            <person name="van de Wiele N."/>
            <person name="van Rossen-Uffink D."/>
            <person name="Oliveira J.V."/>
            <person name="Vesth T.C."/>
            <person name="Visser J."/>
            <person name="Yu J.-H."/>
            <person name="Zhou M."/>
            <person name="Andersen M.R."/>
            <person name="Archer D.B."/>
            <person name="Baker S.E."/>
            <person name="Benoit I."/>
            <person name="Brakhage A.A."/>
            <person name="Braus G.H."/>
            <person name="Fischer R."/>
            <person name="Frisvad J.C."/>
            <person name="Goldman G.H."/>
            <person name="Houbraken J."/>
            <person name="Oakley B."/>
            <person name="Pocsi I."/>
            <person name="Scazzocchio C."/>
            <person name="Seiboth B."/>
            <person name="vanKuyk P.A."/>
            <person name="Wortman J."/>
            <person name="Dyer P.S."/>
            <person name="Grigoriev I.V."/>
        </authorList>
    </citation>
    <scope>NUCLEOTIDE SEQUENCE [LARGE SCALE GENOMIC DNA]</scope>
    <source>
        <strain evidence="6">CBS 101740 / IMI 381727 / IBT 21946</strain>
    </source>
</reference>
<dbReference type="STRING" id="767769.A0A1L9URZ9"/>
<evidence type="ECO:0000313" key="5">
    <source>
        <dbReference type="EMBL" id="OJJ74401.1"/>
    </source>
</evidence>
<name>A0A1L9URZ9_ASPBC</name>
<dbReference type="InterPro" id="IPR036291">
    <property type="entry name" value="NAD(P)-bd_dom_sf"/>
</dbReference>
<dbReference type="VEuPathDB" id="FungiDB:ASPBRDRAFT_39531"/>
<keyword evidence="6" id="KW-1185">Reference proteome</keyword>
<proteinExistence type="inferred from homology"/>
<dbReference type="EMBL" id="KV878681">
    <property type="protein sequence ID" value="OJJ74401.1"/>
    <property type="molecule type" value="Genomic_DNA"/>
</dbReference>
<dbReference type="Gene3D" id="3.90.25.10">
    <property type="entry name" value="UDP-galactose 4-epimerase, domain 1"/>
    <property type="match status" value="1"/>
</dbReference>
<dbReference type="SUPFAM" id="SSF51735">
    <property type="entry name" value="NAD(P)-binding Rossmann-fold domains"/>
    <property type="match status" value="1"/>
</dbReference>
<comment type="similarity">
    <text evidence="1">Belongs to the NmrA-type oxidoreductase family.</text>
</comment>
<keyword evidence="3" id="KW-0560">Oxidoreductase</keyword>
<dbReference type="GeneID" id="93576652"/>
<feature type="domain" description="NmrA-like" evidence="4">
    <location>
        <begin position="8"/>
        <end position="272"/>
    </location>
</feature>
<sequence>MTITTDTRKTIAIYGATGAQGSSVIHSLLQNQSQPFNIRGITRDPSSSSSQALAAKGVTLVQGDGWDPETLREAFQGSWAAFVNTNSYDPKCNSPTGPTEYDLGRGIVDAAAAAGVKIFIYSSGIPTLQRTGGQVEAHELDKKYHVEQYARSLNHFEAVIAIMPGMYLENLLHPVFARAFGGFPLEANTDGVMSLTAPPWGRDTVGWPFLSVTEDFGDLVHGVLLDPLRWKETRVQGVSVLKPLKDMAEAFTRVTGKEVRYSDMPSLESFNPTHDPMLESGESIIHYMCLARGGYFDEKGDEVDTAAELKRLAVKAKGGDESTASLATLDGWLKRHLH</sequence>
<dbReference type="OrthoDB" id="300709at2759"/>
<dbReference type="Pfam" id="PF05368">
    <property type="entry name" value="NmrA"/>
    <property type="match status" value="1"/>
</dbReference>
<dbReference type="RefSeq" id="XP_067481649.1">
    <property type="nucleotide sequence ID" value="XM_067624164.1"/>
</dbReference>
<dbReference type="AlphaFoldDB" id="A0A1L9URZ9"/>
<evidence type="ECO:0000256" key="3">
    <source>
        <dbReference type="ARBA" id="ARBA00023002"/>
    </source>
</evidence>
<organism evidence="5 6">
    <name type="scientific">Aspergillus brasiliensis (strain CBS 101740 / IMI 381727 / IBT 21946)</name>
    <dbReference type="NCBI Taxonomy" id="767769"/>
    <lineage>
        <taxon>Eukaryota</taxon>
        <taxon>Fungi</taxon>
        <taxon>Dikarya</taxon>
        <taxon>Ascomycota</taxon>
        <taxon>Pezizomycotina</taxon>
        <taxon>Eurotiomycetes</taxon>
        <taxon>Eurotiomycetidae</taxon>
        <taxon>Eurotiales</taxon>
        <taxon>Aspergillaceae</taxon>
        <taxon>Aspergillus</taxon>
        <taxon>Aspergillus subgen. Circumdati</taxon>
    </lineage>
</organism>
<dbReference type="Gene3D" id="3.40.50.720">
    <property type="entry name" value="NAD(P)-binding Rossmann-like Domain"/>
    <property type="match status" value="1"/>
</dbReference>
<dbReference type="InterPro" id="IPR051164">
    <property type="entry name" value="NmrA-like_oxidored"/>
</dbReference>
<accession>A0A1L9URZ9</accession>
<gene>
    <name evidence="5" type="ORF">ASPBRDRAFT_39531</name>
</gene>
<evidence type="ECO:0000256" key="2">
    <source>
        <dbReference type="ARBA" id="ARBA00022857"/>
    </source>
</evidence>
<dbReference type="Proteomes" id="UP000184499">
    <property type="component" value="Unassembled WGS sequence"/>
</dbReference>
<dbReference type="PANTHER" id="PTHR42748">
    <property type="entry name" value="NITROGEN METABOLITE REPRESSION PROTEIN NMRA FAMILY MEMBER"/>
    <property type="match status" value="1"/>
</dbReference>
<dbReference type="InterPro" id="IPR008030">
    <property type="entry name" value="NmrA-like"/>
</dbReference>
<evidence type="ECO:0000259" key="4">
    <source>
        <dbReference type="Pfam" id="PF05368"/>
    </source>
</evidence>
<keyword evidence="2" id="KW-0521">NADP</keyword>
<dbReference type="GO" id="GO:0016491">
    <property type="term" value="F:oxidoreductase activity"/>
    <property type="evidence" value="ECO:0007669"/>
    <property type="project" value="UniProtKB-KW"/>
</dbReference>
<evidence type="ECO:0000256" key="1">
    <source>
        <dbReference type="ARBA" id="ARBA00006328"/>
    </source>
</evidence>
<evidence type="ECO:0000313" key="6">
    <source>
        <dbReference type="Proteomes" id="UP000184499"/>
    </source>
</evidence>
<dbReference type="GO" id="GO:0005634">
    <property type="term" value="C:nucleus"/>
    <property type="evidence" value="ECO:0007669"/>
    <property type="project" value="TreeGrafter"/>
</dbReference>
<dbReference type="OMA" id="WEAYDTH"/>
<dbReference type="PANTHER" id="PTHR42748:SF30">
    <property type="entry name" value="NMRA-LIKE DOMAIN-CONTAINING PROTEIN"/>
    <property type="match status" value="1"/>
</dbReference>